<sequence length="267" mass="27043">MDVALGIDIGGTTVKSALVDRTGALIQKRSVRTESSAGHVKMAHDIAAMAKDMSKDLPDRCTVVGAGAGAPGPVEGRMLLGAVNLGWGETPLAQAIERSSGLPTVLLNDANAAALGERWAARSHGGDLAENLLFATLGTGVGGAIIVNGSLLNGAHACGGEIGHIPSGKSEKRVCGCGNLDCLETYASANGLLATANNLFVTNQVSAVPTCEELFERVKAGDRLATKALDDTIDLLARALAGIINTIDPEMVIIGGGLSAAGGTPIR</sequence>
<dbReference type="STRING" id="700015.Corgl_1703"/>
<dbReference type="InterPro" id="IPR049874">
    <property type="entry name" value="ROK_cs"/>
</dbReference>
<dbReference type="KEGG" id="cgo:Corgl_1703"/>
<evidence type="ECO:0000256" key="1">
    <source>
        <dbReference type="ARBA" id="ARBA00006479"/>
    </source>
</evidence>
<protein>
    <submittedName>
        <fullName evidence="2">ROK family protein</fullName>
    </submittedName>
</protein>
<dbReference type="RefSeq" id="WP_013709541.1">
    <property type="nucleotide sequence ID" value="NC_015389.1"/>
</dbReference>
<dbReference type="Pfam" id="PF00480">
    <property type="entry name" value="ROK"/>
    <property type="match status" value="1"/>
</dbReference>
<proteinExistence type="inferred from homology"/>
<dbReference type="InterPro" id="IPR043129">
    <property type="entry name" value="ATPase_NBD"/>
</dbReference>
<reference evidence="3" key="1">
    <citation type="journal article" date="2013" name="Stand. Genomic Sci.">
        <title>Complete genome sequence of Coriobacterium glomerans type strain (PW2(T)) from the midgut of Pyrrhocoris apterus L. (red soldier bug).</title>
        <authorList>
            <person name="Stackebrandt E."/>
            <person name="Zeytun A."/>
            <person name="Lapidus A."/>
            <person name="Nolan M."/>
            <person name="Lucas S."/>
            <person name="Hammon N."/>
            <person name="Deshpande S."/>
            <person name="Cheng J.F."/>
            <person name="Tapia R."/>
            <person name="Goodwin L.A."/>
            <person name="Pitluck S."/>
            <person name="Liolios K."/>
            <person name="Pagani I."/>
            <person name="Ivanova N."/>
            <person name="Mavromatis K."/>
            <person name="Mikhailova N."/>
            <person name="Huntemann M."/>
            <person name="Pati A."/>
            <person name="Chen A."/>
            <person name="Palaniappan K."/>
            <person name="Chang Y.J."/>
            <person name="Land M."/>
            <person name="Hauser L."/>
            <person name="Rohde M."/>
            <person name="Pukall R."/>
            <person name="Goker M."/>
            <person name="Detter J.C."/>
            <person name="Woyke T."/>
            <person name="Bristow J."/>
            <person name="Eisen J.A."/>
            <person name="Markowitz V."/>
            <person name="Hugenholtz P."/>
            <person name="Kyrpides N.C."/>
            <person name="Klenk H.P."/>
        </authorList>
    </citation>
    <scope>NUCLEOTIDE SEQUENCE</scope>
    <source>
        <strain evidence="3">ATCC 49209 / DSM 20642 / JCM 10262 / PW2</strain>
    </source>
</reference>
<dbReference type="eggNOG" id="COG1940">
    <property type="taxonomic scope" value="Bacteria"/>
</dbReference>
<dbReference type="AlphaFoldDB" id="F2NB48"/>
<accession>F2NB48</accession>
<dbReference type="PANTHER" id="PTHR18964:SF149">
    <property type="entry name" value="BIFUNCTIONAL UDP-N-ACETYLGLUCOSAMINE 2-EPIMERASE_N-ACETYLMANNOSAMINE KINASE"/>
    <property type="match status" value="1"/>
</dbReference>
<dbReference type="PROSITE" id="PS01125">
    <property type="entry name" value="ROK"/>
    <property type="match status" value="1"/>
</dbReference>
<keyword evidence="3" id="KW-1185">Reference proteome</keyword>
<dbReference type="Gene3D" id="3.30.420.40">
    <property type="match status" value="2"/>
</dbReference>
<dbReference type="HOGENOM" id="CLU_036604_0_1_11"/>
<evidence type="ECO:0000313" key="2">
    <source>
        <dbReference type="EMBL" id="AEB07799.1"/>
    </source>
</evidence>
<comment type="similarity">
    <text evidence="1">Belongs to the ROK (NagC/XylR) family.</text>
</comment>
<evidence type="ECO:0000313" key="3">
    <source>
        <dbReference type="Proteomes" id="UP000006851"/>
    </source>
</evidence>
<dbReference type="PANTHER" id="PTHR18964">
    <property type="entry name" value="ROK (REPRESSOR, ORF, KINASE) FAMILY"/>
    <property type="match status" value="1"/>
</dbReference>
<gene>
    <name evidence="2" type="ordered locus">Corgl_1703</name>
</gene>
<dbReference type="EMBL" id="CP002628">
    <property type="protein sequence ID" value="AEB07799.1"/>
    <property type="molecule type" value="Genomic_DNA"/>
</dbReference>
<dbReference type="InterPro" id="IPR000600">
    <property type="entry name" value="ROK"/>
</dbReference>
<name>F2NB48_CORGP</name>
<dbReference type="Proteomes" id="UP000006851">
    <property type="component" value="Chromosome"/>
</dbReference>
<dbReference type="SUPFAM" id="SSF53067">
    <property type="entry name" value="Actin-like ATPase domain"/>
    <property type="match status" value="1"/>
</dbReference>
<organism evidence="2 3">
    <name type="scientific">Coriobacterium glomerans (strain ATCC 49209 / DSM 20642 / JCM 10262 / PW2)</name>
    <dbReference type="NCBI Taxonomy" id="700015"/>
    <lineage>
        <taxon>Bacteria</taxon>
        <taxon>Bacillati</taxon>
        <taxon>Actinomycetota</taxon>
        <taxon>Coriobacteriia</taxon>
        <taxon>Coriobacteriales</taxon>
        <taxon>Coriobacteriaceae</taxon>
        <taxon>Coriobacterium</taxon>
    </lineage>
</organism>
<dbReference type="OrthoDB" id="9810372at2"/>